<accession>A0A9P6JI54</accession>
<feature type="region of interest" description="Disordered" evidence="1">
    <location>
        <begin position="1"/>
        <end position="60"/>
    </location>
</feature>
<evidence type="ECO:0000256" key="1">
    <source>
        <dbReference type="SAM" id="MobiDB-lite"/>
    </source>
</evidence>
<gene>
    <name evidence="2" type="ORF">BGZ65_011735</name>
</gene>
<name>A0A9P6JI54_9FUNG</name>
<sequence length="130" mass="13644">MYIMRHSRPATSSSPVSPNVINTEQTQTQTQQTTASQGQNGDKVTSPRSPPPSGVKSAVNSKQVTVLFEATSFAIQDTDVGGDNSQKLPGSYPYGDHGSNGSQKKAAVMYMDAMSVGTGADLRSPPLPLS</sequence>
<organism evidence="2 3">
    <name type="scientific">Modicella reniformis</name>
    <dbReference type="NCBI Taxonomy" id="1440133"/>
    <lineage>
        <taxon>Eukaryota</taxon>
        <taxon>Fungi</taxon>
        <taxon>Fungi incertae sedis</taxon>
        <taxon>Mucoromycota</taxon>
        <taxon>Mortierellomycotina</taxon>
        <taxon>Mortierellomycetes</taxon>
        <taxon>Mortierellales</taxon>
        <taxon>Mortierellaceae</taxon>
        <taxon>Modicella</taxon>
    </lineage>
</organism>
<comment type="caution">
    <text evidence="2">The sequence shown here is derived from an EMBL/GenBank/DDBJ whole genome shotgun (WGS) entry which is preliminary data.</text>
</comment>
<feature type="compositionally biased region" description="Polar residues" evidence="1">
    <location>
        <begin position="35"/>
        <end position="47"/>
    </location>
</feature>
<proteinExistence type="predicted"/>
<feature type="compositionally biased region" description="Low complexity" evidence="1">
    <location>
        <begin position="25"/>
        <end position="34"/>
    </location>
</feature>
<dbReference type="EMBL" id="JAAAHW010005158">
    <property type="protein sequence ID" value="KAF9969663.1"/>
    <property type="molecule type" value="Genomic_DNA"/>
</dbReference>
<keyword evidence="3" id="KW-1185">Reference proteome</keyword>
<reference evidence="2" key="1">
    <citation type="journal article" date="2020" name="Fungal Divers.">
        <title>Resolving the Mortierellaceae phylogeny through synthesis of multi-gene phylogenetics and phylogenomics.</title>
        <authorList>
            <person name="Vandepol N."/>
            <person name="Liber J."/>
            <person name="Desiro A."/>
            <person name="Na H."/>
            <person name="Kennedy M."/>
            <person name="Barry K."/>
            <person name="Grigoriev I.V."/>
            <person name="Miller A.N."/>
            <person name="O'Donnell K."/>
            <person name="Stajich J.E."/>
            <person name="Bonito G."/>
        </authorList>
    </citation>
    <scope>NUCLEOTIDE SEQUENCE</scope>
    <source>
        <strain evidence="2">MES-2147</strain>
    </source>
</reference>
<evidence type="ECO:0000313" key="2">
    <source>
        <dbReference type="EMBL" id="KAF9969663.1"/>
    </source>
</evidence>
<evidence type="ECO:0000313" key="3">
    <source>
        <dbReference type="Proteomes" id="UP000749646"/>
    </source>
</evidence>
<dbReference type="AlphaFoldDB" id="A0A9P6JI54"/>
<feature type="compositionally biased region" description="Polar residues" evidence="1">
    <location>
        <begin position="9"/>
        <end position="24"/>
    </location>
</feature>
<feature type="region of interest" description="Disordered" evidence="1">
    <location>
        <begin position="76"/>
        <end position="103"/>
    </location>
</feature>
<dbReference type="Proteomes" id="UP000749646">
    <property type="component" value="Unassembled WGS sequence"/>
</dbReference>
<protein>
    <submittedName>
        <fullName evidence="2">Uncharacterized protein</fullName>
    </submittedName>
</protein>